<evidence type="ECO:0000256" key="1">
    <source>
        <dbReference type="SAM" id="MobiDB-lite"/>
    </source>
</evidence>
<feature type="region of interest" description="Disordered" evidence="1">
    <location>
        <begin position="249"/>
        <end position="280"/>
    </location>
</feature>
<feature type="compositionally biased region" description="Basic and acidic residues" evidence="1">
    <location>
        <begin position="251"/>
        <end position="277"/>
    </location>
</feature>
<evidence type="ECO:0000313" key="2">
    <source>
        <dbReference type="EMBL" id="EPQ57909.1"/>
    </source>
</evidence>
<evidence type="ECO:0000313" key="3">
    <source>
        <dbReference type="Proteomes" id="UP000030669"/>
    </source>
</evidence>
<dbReference type="Proteomes" id="UP000030669">
    <property type="component" value="Unassembled WGS sequence"/>
</dbReference>
<dbReference type="OrthoDB" id="2852202at2759"/>
<dbReference type="RefSeq" id="XP_007863237.1">
    <property type="nucleotide sequence ID" value="XM_007865046.1"/>
</dbReference>
<dbReference type="KEGG" id="gtr:GLOTRDRAFT_136741"/>
<dbReference type="AlphaFoldDB" id="S7RX32"/>
<sequence>MISRLGADAFWNRLHLLYAYEAEKRALRYTQRIDRSERNHDAPDLEYRPGQIAYAWGGNTNAYFDFLAMHRYKLNKEERALEQYYRPFAAKKLIGKYCVILSRLNHDPHENQYLVCLLSTFGGTEHAKEVRTPVNRFFAVPMGPWIEGSAGNIEPIHTNPPWNKPSFVFGAPVIRRVITSARLPYLYSLAPGELDRLLAILRIKVERFHKRSDELRAEFLYTLRHIKSRDARDLERVEEFAEDVDPTRAYLPRETRRQKEAKQSEAARARADVDASRWDNGPGSKKRTYFTPLHLLSTGGHDITWPLQYVEHDIVHSSPVLSHRKVYNTVLKNLPPSPQYGS</sequence>
<dbReference type="eggNOG" id="ENOG502RC88">
    <property type="taxonomic scope" value="Eukaryota"/>
</dbReference>
<reference evidence="2 3" key="1">
    <citation type="journal article" date="2012" name="Science">
        <title>The Paleozoic origin of enzymatic lignin decomposition reconstructed from 31 fungal genomes.</title>
        <authorList>
            <person name="Floudas D."/>
            <person name="Binder M."/>
            <person name="Riley R."/>
            <person name="Barry K."/>
            <person name="Blanchette R.A."/>
            <person name="Henrissat B."/>
            <person name="Martinez A.T."/>
            <person name="Otillar R."/>
            <person name="Spatafora J.W."/>
            <person name="Yadav J.S."/>
            <person name="Aerts A."/>
            <person name="Benoit I."/>
            <person name="Boyd A."/>
            <person name="Carlson A."/>
            <person name="Copeland A."/>
            <person name="Coutinho P.M."/>
            <person name="de Vries R.P."/>
            <person name="Ferreira P."/>
            <person name="Findley K."/>
            <person name="Foster B."/>
            <person name="Gaskell J."/>
            <person name="Glotzer D."/>
            <person name="Gorecki P."/>
            <person name="Heitman J."/>
            <person name="Hesse C."/>
            <person name="Hori C."/>
            <person name="Igarashi K."/>
            <person name="Jurgens J.A."/>
            <person name="Kallen N."/>
            <person name="Kersten P."/>
            <person name="Kohler A."/>
            <person name="Kuees U."/>
            <person name="Kumar T.K.A."/>
            <person name="Kuo A."/>
            <person name="LaButti K."/>
            <person name="Larrondo L.F."/>
            <person name="Lindquist E."/>
            <person name="Ling A."/>
            <person name="Lombard V."/>
            <person name="Lucas S."/>
            <person name="Lundell T."/>
            <person name="Martin R."/>
            <person name="McLaughlin D.J."/>
            <person name="Morgenstern I."/>
            <person name="Morin E."/>
            <person name="Murat C."/>
            <person name="Nagy L.G."/>
            <person name="Nolan M."/>
            <person name="Ohm R.A."/>
            <person name="Patyshakuliyeva A."/>
            <person name="Rokas A."/>
            <person name="Ruiz-Duenas F.J."/>
            <person name="Sabat G."/>
            <person name="Salamov A."/>
            <person name="Samejima M."/>
            <person name="Schmutz J."/>
            <person name="Slot J.C."/>
            <person name="St John F."/>
            <person name="Stenlid J."/>
            <person name="Sun H."/>
            <person name="Sun S."/>
            <person name="Syed K."/>
            <person name="Tsang A."/>
            <person name="Wiebenga A."/>
            <person name="Young D."/>
            <person name="Pisabarro A."/>
            <person name="Eastwood D.C."/>
            <person name="Martin F."/>
            <person name="Cullen D."/>
            <person name="Grigoriev I.V."/>
            <person name="Hibbett D.S."/>
        </authorList>
    </citation>
    <scope>NUCLEOTIDE SEQUENCE [LARGE SCALE GENOMIC DNA]</scope>
    <source>
        <strain evidence="2 3">ATCC 11539</strain>
    </source>
</reference>
<name>S7RX32_GLOTA</name>
<dbReference type="OMA" id="AQHEFEP"/>
<gene>
    <name evidence="2" type="ORF">GLOTRDRAFT_136741</name>
</gene>
<proteinExistence type="predicted"/>
<keyword evidence="3" id="KW-1185">Reference proteome</keyword>
<protein>
    <submittedName>
        <fullName evidence="2">Uncharacterized protein</fullName>
    </submittedName>
</protein>
<dbReference type="EMBL" id="KB469298">
    <property type="protein sequence ID" value="EPQ57909.1"/>
    <property type="molecule type" value="Genomic_DNA"/>
</dbReference>
<dbReference type="HOGENOM" id="CLU_811471_0_0_1"/>
<accession>S7RX32</accession>
<dbReference type="GeneID" id="19303616"/>
<organism evidence="2 3">
    <name type="scientific">Gloeophyllum trabeum (strain ATCC 11539 / FP-39264 / Madison 617)</name>
    <name type="common">Brown rot fungus</name>
    <dbReference type="NCBI Taxonomy" id="670483"/>
    <lineage>
        <taxon>Eukaryota</taxon>
        <taxon>Fungi</taxon>
        <taxon>Dikarya</taxon>
        <taxon>Basidiomycota</taxon>
        <taxon>Agaricomycotina</taxon>
        <taxon>Agaricomycetes</taxon>
        <taxon>Gloeophyllales</taxon>
        <taxon>Gloeophyllaceae</taxon>
        <taxon>Gloeophyllum</taxon>
    </lineage>
</organism>